<dbReference type="SUPFAM" id="SSF48452">
    <property type="entry name" value="TPR-like"/>
    <property type="match status" value="1"/>
</dbReference>
<dbReference type="Gene3D" id="1.25.40.10">
    <property type="entry name" value="Tetratricopeptide repeat domain"/>
    <property type="match status" value="2"/>
</dbReference>
<name>A0ABU8VFE3_9BURK</name>
<gene>
    <name evidence="1" type="ORF">WKW77_14050</name>
</gene>
<dbReference type="InterPro" id="IPR011990">
    <property type="entry name" value="TPR-like_helical_dom_sf"/>
</dbReference>
<organism evidence="1 2">
    <name type="scientific">Variovorax ureilyticus</name>
    <dbReference type="NCBI Taxonomy" id="1836198"/>
    <lineage>
        <taxon>Bacteria</taxon>
        <taxon>Pseudomonadati</taxon>
        <taxon>Pseudomonadota</taxon>
        <taxon>Betaproteobacteria</taxon>
        <taxon>Burkholderiales</taxon>
        <taxon>Comamonadaceae</taxon>
        <taxon>Variovorax</taxon>
    </lineage>
</organism>
<dbReference type="PANTHER" id="PTHR45588:SF1">
    <property type="entry name" value="WW DOMAIN-CONTAINING PROTEIN"/>
    <property type="match status" value="1"/>
</dbReference>
<keyword evidence="2" id="KW-1185">Reference proteome</keyword>
<dbReference type="SMART" id="SM00028">
    <property type="entry name" value="TPR"/>
    <property type="match status" value="3"/>
</dbReference>
<dbReference type="PROSITE" id="PS51257">
    <property type="entry name" value="PROKAR_LIPOPROTEIN"/>
    <property type="match status" value="1"/>
</dbReference>
<evidence type="ECO:0000313" key="2">
    <source>
        <dbReference type="Proteomes" id="UP001365846"/>
    </source>
</evidence>
<accession>A0ABU8VFE3</accession>
<sequence length="603" mass="64802">MPLHRSTPPGGSAIAACACIFAATGLLLPDEVGAGRKGDSFDPLFSSPNNVCGPGATGQPDLLKALVRVAATQTAKAPPDSPASAEVPLYKDLGSLGFRISTKNPKAQVYFNQGLRLAFGFNHAEAQRAFQAAQKLDPQCAMCFWGEALVLGTNINVPMMPDANAPAMAALTKAVALKGNASAKEQALIGALEKRYADNPPPNRAPLDAAYADAMKSVVERFPADDTIQTLYAEAAMDTQPWDYWEAGGAKSKGRGAEIVKSLETVLKRNPTHPGAIHLYIHAMEASTQPEKALPYANRLAALMPGAGHIVHMPAHIYYRVGMYRDSMTLNQKAAKVDEGYFKTSASDPIYKTAYYPHNVHFVLVSAQMGGDGRTAVESASKLDAAVPMELVKMFPILQPIKSAPYAAHARFSDPDTILGLPAPDGDAAVVQTMYHYARAIAYAQKRDKTDAQKEIDAIEKIEGTADYKTFEAWQLPAREIIRTAGLVAAGRLADASGDLDAAAKFYSDAIAIEDGLPYTEPPYWYYPVRQSLGSVKLRQGKLDEAQQAFRDSLARVHNNGWALAGLVEVERKKGDASAERAARKAYERAWFGPPGGPDLAAL</sequence>
<evidence type="ECO:0000313" key="1">
    <source>
        <dbReference type="EMBL" id="MEJ8812201.1"/>
    </source>
</evidence>
<dbReference type="EMBL" id="JBBKZU010000005">
    <property type="protein sequence ID" value="MEJ8812201.1"/>
    <property type="molecule type" value="Genomic_DNA"/>
</dbReference>
<comment type="caution">
    <text evidence="1">The sequence shown here is derived from an EMBL/GenBank/DDBJ whole genome shotgun (WGS) entry which is preliminary data.</text>
</comment>
<dbReference type="InterPro" id="IPR019734">
    <property type="entry name" value="TPR_rpt"/>
</dbReference>
<dbReference type="Proteomes" id="UP001365846">
    <property type="component" value="Unassembled WGS sequence"/>
</dbReference>
<reference evidence="1 2" key="1">
    <citation type="submission" date="2024-03" db="EMBL/GenBank/DDBJ databases">
        <title>Novel species of the genus Variovorax.</title>
        <authorList>
            <person name="Liu Q."/>
            <person name="Xin Y.-H."/>
        </authorList>
    </citation>
    <scope>NUCLEOTIDE SEQUENCE [LARGE SCALE GENOMIC DNA]</scope>
    <source>
        <strain evidence="1 2">KACC 18899</strain>
    </source>
</reference>
<evidence type="ECO:0008006" key="3">
    <source>
        <dbReference type="Google" id="ProtNLM"/>
    </source>
</evidence>
<proteinExistence type="predicted"/>
<dbReference type="RefSeq" id="WP_340357456.1">
    <property type="nucleotide sequence ID" value="NZ_JBBKZU010000005.1"/>
</dbReference>
<dbReference type="PANTHER" id="PTHR45588">
    <property type="entry name" value="TPR DOMAIN-CONTAINING PROTEIN"/>
    <property type="match status" value="1"/>
</dbReference>
<protein>
    <recommendedName>
        <fullName evidence="3">Tetratricopeptide repeat protein</fullName>
    </recommendedName>
</protein>